<gene>
    <name evidence="1" type="ORF">SAMN04488116_0931</name>
</gene>
<dbReference type="Proteomes" id="UP000184532">
    <property type="component" value="Unassembled WGS sequence"/>
</dbReference>
<dbReference type="AlphaFoldDB" id="A0A1M5IUC6"/>
<dbReference type="STRING" id="570519.SAMN04488116_0931"/>
<dbReference type="SUPFAM" id="SSF53756">
    <property type="entry name" value="UDP-Glycosyltransferase/glycogen phosphorylase"/>
    <property type="match status" value="1"/>
</dbReference>
<keyword evidence="2" id="KW-1185">Reference proteome</keyword>
<evidence type="ECO:0000313" key="2">
    <source>
        <dbReference type="Proteomes" id="UP000184532"/>
    </source>
</evidence>
<keyword evidence="1" id="KW-0808">Transferase</keyword>
<protein>
    <submittedName>
        <fullName evidence="1">Glycosyltransferase involved in cell wall bisynthesis</fullName>
    </submittedName>
</protein>
<dbReference type="Gene3D" id="3.40.50.2000">
    <property type="entry name" value="Glycogen Phosphorylase B"/>
    <property type="match status" value="1"/>
</dbReference>
<name>A0A1M5IUC6_9FLAO</name>
<dbReference type="EMBL" id="FQWL01000001">
    <property type="protein sequence ID" value="SHG31871.1"/>
    <property type="molecule type" value="Genomic_DNA"/>
</dbReference>
<accession>A0A1M5IUC6</accession>
<sequence>MQRNEVKKILIIGHVWPEPSTTAAGHRMMQLIEAFQVLRHEIVFACTASSTVHSLDLEDMGVRTMEIKLNNSSFDEFLLELKPDLVVFDRFMTEEQFGWRVAEFSPRALRVLNTEDLHALRKSREESFKQHKIWTVEDWKNHPMTIRELTSIFRCDLSLMISSYEMELLKEQAKIPEQLLLHLPFMLEPPSSEKKRSCPSFIERSGFICVGNGKHAPNVEAFKILKQNIWPKIREELPTAKLSICGAYLPQQVLEMHNPKEGFEVKGWVEDLDKVVRNARLLLAPIQFGAGIKGKLIDAMSNGTPSITTPIGAEGMHASLQWPGAICGHWEEFAQSAIHLYTQKDDWRAAQERGVVILQKQYQKSTQINTLKSRFVNLQNNLQFHRSQNLMGRILQQQTVSASKYMAKWIEEKNRK</sequence>
<evidence type="ECO:0000313" key="1">
    <source>
        <dbReference type="EMBL" id="SHG31871.1"/>
    </source>
</evidence>
<proteinExistence type="predicted"/>
<organism evidence="1 2">
    <name type="scientific">Flagellimonas flava</name>
    <dbReference type="NCBI Taxonomy" id="570519"/>
    <lineage>
        <taxon>Bacteria</taxon>
        <taxon>Pseudomonadati</taxon>
        <taxon>Bacteroidota</taxon>
        <taxon>Flavobacteriia</taxon>
        <taxon>Flavobacteriales</taxon>
        <taxon>Flavobacteriaceae</taxon>
        <taxon>Flagellimonas</taxon>
    </lineage>
</organism>
<dbReference type="Pfam" id="PF13692">
    <property type="entry name" value="Glyco_trans_1_4"/>
    <property type="match status" value="1"/>
</dbReference>
<reference evidence="2" key="1">
    <citation type="submission" date="2016-11" db="EMBL/GenBank/DDBJ databases">
        <authorList>
            <person name="Varghese N."/>
            <person name="Submissions S."/>
        </authorList>
    </citation>
    <scope>NUCLEOTIDE SEQUENCE [LARGE SCALE GENOMIC DNA]</scope>
    <source>
        <strain evidence="2">DSM 22638</strain>
    </source>
</reference>
<dbReference type="GO" id="GO:0016740">
    <property type="term" value="F:transferase activity"/>
    <property type="evidence" value="ECO:0007669"/>
    <property type="project" value="UniProtKB-KW"/>
</dbReference>